<protein>
    <submittedName>
        <fullName evidence="1">Uncharacterized protein</fullName>
    </submittedName>
</protein>
<dbReference type="STRING" id="46245.A0A0R3NWI9"/>
<dbReference type="EMBL" id="CH476183">
    <property type="protein sequence ID" value="KRT05489.1"/>
    <property type="molecule type" value="Genomic_DNA"/>
</dbReference>
<gene>
    <name evidence="1" type="primary">Dpse\GA32003</name>
    <name evidence="1" type="ORF">Dpse_GA32003</name>
</gene>
<dbReference type="AlphaFoldDB" id="A0A0R3NWI9"/>
<reference evidence="1" key="1">
    <citation type="journal article" date="2005" name="Genome Res.">
        <title>Comparative genome sequencing of Drosophila pseudoobscura: chromosomal, gene, and cis-element evolution.</title>
        <authorList>
            <person name="Richards S."/>
            <person name="Liu Y."/>
            <person name="Bettencourt B.R."/>
            <person name="Hradecky P."/>
            <person name="Letovsky S."/>
            <person name="Nielsen R."/>
            <person name="Thornton K."/>
            <person name="Hubisz M.J."/>
            <person name="Chen R."/>
            <person name="Meisel R.P."/>
            <person name="Couronne O."/>
            <person name="Hua S."/>
            <person name="Smith M.A."/>
            <person name="Zhang P."/>
            <person name="Liu J."/>
            <person name="Bussemaker H.J."/>
            <person name="van Batenburg M.F."/>
            <person name="Howells S.L."/>
            <person name="Scherer S.E."/>
            <person name="Sodergren E."/>
            <person name="Matthews B.B."/>
            <person name="Crosby M.A."/>
            <person name="Schroeder A.J."/>
            <person name="Ortiz-Barrientos D."/>
            <person name="Rives C.M."/>
            <person name="Metzker M.L."/>
            <person name="Muzny D.M."/>
            <person name="Scott G."/>
            <person name="Steffen D."/>
            <person name="Wheeler D.A."/>
            <person name="Worley K.C."/>
            <person name="Havlak P."/>
            <person name="Durbin K.J."/>
            <person name="Egan A."/>
            <person name="Gill R."/>
            <person name="Hume J."/>
            <person name="Morgan M.B."/>
            <person name="Miner G."/>
            <person name="Hamilton C."/>
            <person name="Huang Y."/>
            <person name="Waldron L."/>
            <person name="Verduzco D."/>
            <person name="Clerc-Blankenburg K.P."/>
            <person name="Dubchak I."/>
            <person name="Noor M.A."/>
            <person name="Anderson W."/>
            <person name="White K.P."/>
            <person name="Clark A.G."/>
            <person name="Schaeffer S.W."/>
            <person name="Gelbart W."/>
            <person name="Weinstock G.M."/>
            <person name="Gibbs R.A."/>
        </authorList>
    </citation>
    <scope>NUCLEOTIDE SEQUENCE [LARGE SCALE GENOMIC DNA]</scope>
    <source>
        <strain evidence="1">MV2-25</strain>
    </source>
</reference>
<accession>A0A0R3NWI9</accession>
<reference evidence="1" key="3">
    <citation type="journal article" date="2012" name="PLoS ONE">
        <title>Mind the gap: upgrading genomes with Pacific Biosciences RS long-read sequencing technology.</title>
        <authorList>
            <person name="English A.C."/>
            <person name="Richards S."/>
            <person name="Han Y."/>
            <person name="Wang M."/>
            <person name="Vee V."/>
            <person name="Qu J."/>
            <person name="Qin X."/>
            <person name="Muzny D.M."/>
            <person name="Reid J.G."/>
            <person name="Worley K.C."/>
            <person name="Gibbs R.A."/>
        </authorList>
    </citation>
    <scope>NUCLEOTIDE SEQUENCE</scope>
    <source>
        <strain evidence="1">MV2-25</strain>
    </source>
</reference>
<proteinExistence type="predicted"/>
<evidence type="ECO:0000313" key="1">
    <source>
        <dbReference type="EMBL" id="KRT05489.1"/>
    </source>
</evidence>
<reference evidence="1" key="4">
    <citation type="submission" date="2015-11" db="EMBL/GenBank/DDBJ databases">
        <authorList>
            <consortium name="FlyBase"/>
        </authorList>
    </citation>
    <scope>NUCLEOTIDE SEQUENCE</scope>
    <source>
        <strain evidence="1">MV2-25</strain>
    </source>
</reference>
<organism evidence="1">
    <name type="scientific">Drosophila pseudoobscura pseudoobscura</name>
    <name type="common">Fruit fly</name>
    <dbReference type="NCBI Taxonomy" id="46245"/>
    <lineage>
        <taxon>Eukaryota</taxon>
        <taxon>Metazoa</taxon>
        <taxon>Ecdysozoa</taxon>
        <taxon>Arthropoda</taxon>
        <taxon>Hexapoda</taxon>
        <taxon>Insecta</taxon>
        <taxon>Pterygota</taxon>
        <taxon>Neoptera</taxon>
        <taxon>Endopterygota</taxon>
        <taxon>Diptera</taxon>
        <taxon>Brachycera</taxon>
        <taxon>Muscomorpha</taxon>
        <taxon>Ephydroidea</taxon>
        <taxon>Drosophilidae</taxon>
        <taxon>Drosophila</taxon>
        <taxon>Sophophora</taxon>
    </lineage>
</organism>
<name>A0A0R3NWI9_DROPS</name>
<reference evidence="1" key="2">
    <citation type="journal article" date="2007" name="Nature">
        <title>Evolution of genes and genomes on the Drosophila phylogeny.</title>
        <authorList>
            <consortium name="Drosophila 12 Genomes Consortium"/>
            <person name="Clark A.G."/>
            <person name="Eisen M.B."/>
            <person name="Smith D.R."/>
            <person name="Bergman C.M."/>
            <person name="Oliver B."/>
            <person name="Markow T.A."/>
            <person name="Kaufman T.C."/>
            <person name="Kellis M."/>
            <person name="Gelbart W."/>
            <person name="Iyer V.N."/>
            <person name="Pollard D.A."/>
            <person name="Sackton T.B."/>
            <person name="Larracuente A.M."/>
            <person name="Singh N.D."/>
            <person name="Abad J.P."/>
            <person name="Abt D.N."/>
            <person name="Adryan B."/>
            <person name="Aguade M."/>
            <person name="Akashi H."/>
            <person name="Anderson W.W."/>
            <person name="Aquadro C.F."/>
            <person name="Ardell D.H."/>
            <person name="Arguello R."/>
            <person name="Artieri C.G."/>
            <person name="Barbash D.A."/>
            <person name="Barker D."/>
            <person name="Barsanti P."/>
            <person name="Batterham P."/>
            <person name="Batzoglou S."/>
            <person name="Begun D."/>
            <person name="Bhutkar A."/>
            <person name="Blanco E."/>
            <person name="Bosak S.A."/>
            <person name="Bradley R.K."/>
            <person name="Brand A.D."/>
            <person name="Brent M.R."/>
            <person name="Brooks A.N."/>
            <person name="Brown R.H."/>
            <person name="Butlin R.K."/>
            <person name="Caggese C."/>
            <person name="Calvi B.R."/>
            <person name="Bernardo de Carvalho A."/>
            <person name="Caspi A."/>
            <person name="Castrezana S."/>
            <person name="Celniker S.E."/>
            <person name="Chang J.L."/>
            <person name="Chapple C."/>
            <person name="Chatterji S."/>
            <person name="Chinwalla A."/>
            <person name="Civetta A."/>
            <person name="Clifton S.W."/>
            <person name="Comeron J.M."/>
            <person name="Costello J.C."/>
            <person name="Coyne J.A."/>
            <person name="Daub J."/>
            <person name="David R.G."/>
            <person name="Delcher A.L."/>
            <person name="Delehaunty K."/>
            <person name="Do C.B."/>
            <person name="Ebling H."/>
            <person name="Edwards K."/>
            <person name="Eickbush T."/>
            <person name="Evans J.D."/>
            <person name="Filipski A."/>
            <person name="Findeiss S."/>
            <person name="Freyhult E."/>
            <person name="Fulton L."/>
            <person name="Fulton R."/>
            <person name="Garcia A.C."/>
            <person name="Gardiner A."/>
            <person name="Garfield D.A."/>
            <person name="Garvin B.E."/>
            <person name="Gibson G."/>
            <person name="Gilbert D."/>
            <person name="Gnerre S."/>
            <person name="Godfrey J."/>
            <person name="Good R."/>
            <person name="Gotea V."/>
            <person name="Gravely B."/>
            <person name="Greenberg A.J."/>
            <person name="Griffiths-Jones S."/>
            <person name="Gross S."/>
            <person name="Guigo R."/>
            <person name="Gustafson E.A."/>
            <person name="Haerty W."/>
            <person name="Hahn M.W."/>
            <person name="Halligan D.L."/>
            <person name="Halpern A.L."/>
            <person name="Halter G.M."/>
            <person name="Han M.V."/>
            <person name="Heger A."/>
            <person name="Hillier L."/>
            <person name="Hinrichs A.S."/>
            <person name="Holmes I."/>
            <person name="Hoskins R.A."/>
            <person name="Hubisz M.J."/>
            <person name="Hultmark D."/>
            <person name="Huntley M.A."/>
            <person name="Jaffe D.B."/>
            <person name="Jagadeeshan S."/>
            <person name="Jeck W.R."/>
            <person name="Johnson J."/>
            <person name="Jones C.D."/>
            <person name="Jordan W.C."/>
            <person name="Karpen G.H."/>
            <person name="Kataoka E."/>
            <person name="Keightley P.D."/>
            <person name="Kheradpour P."/>
            <person name="Kirkness E.F."/>
            <person name="Koerich L.B."/>
            <person name="Kristiansen K."/>
            <person name="Kudrna D."/>
            <person name="Kulathinal R.J."/>
            <person name="Kumar S."/>
            <person name="Kwok R."/>
            <person name="Lander E."/>
            <person name="Langley C.H."/>
            <person name="Lapoint R."/>
            <person name="Lazzaro B.P."/>
            <person name="Lee S.J."/>
            <person name="Levesque L."/>
            <person name="Li R."/>
            <person name="Lin C.F."/>
            <person name="Lin M.F."/>
            <person name="Lindblad-Toh K."/>
            <person name="Llopart A."/>
            <person name="Long M."/>
            <person name="Low L."/>
            <person name="Lozovsky E."/>
            <person name="Lu J."/>
            <person name="Luo M."/>
            <person name="Machado C.A."/>
            <person name="Makalowski W."/>
            <person name="Marzo M."/>
            <person name="Matsuda M."/>
            <person name="Matzkin L."/>
            <person name="McAllister B."/>
            <person name="McBride C.S."/>
            <person name="McKernan B."/>
            <person name="McKernan K."/>
            <person name="Mendez-Lago M."/>
            <person name="Minx P."/>
            <person name="Mollenhauer M.U."/>
            <person name="Montooth K."/>
            <person name="Mount S.M."/>
            <person name="Mu X."/>
            <person name="Myers E."/>
            <person name="Negre B."/>
            <person name="Newfeld S."/>
            <person name="Nielsen R."/>
            <person name="Noor M.A."/>
            <person name="O'Grady P."/>
            <person name="Pachter L."/>
            <person name="Papaceit M."/>
            <person name="Parisi M.J."/>
            <person name="Parisi M."/>
            <person name="Parts L."/>
            <person name="Pedersen J.S."/>
            <person name="Pesole G."/>
            <person name="Phillippy A.M."/>
            <person name="Ponting C.P."/>
            <person name="Pop M."/>
            <person name="Porcelli D."/>
            <person name="Powell J.R."/>
            <person name="Prohaska S."/>
            <person name="Pruitt K."/>
            <person name="Puig M."/>
            <person name="Quesneville H."/>
            <person name="Ram K.R."/>
            <person name="Rand D."/>
            <person name="Rasmussen M.D."/>
            <person name="Reed L.K."/>
            <person name="Reenan R."/>
            <person name="Reily A."/>
            <person name="Remington K.A."/>
            <person name="Rieger T.T."/>
            <person name="Ritchie M.G."/>
            <person name="Robin C."/>
            <person name="Rogers Y.H."/>
            <person name="Rohde C."/>
            <person name="Rozas J."/>
            <person name="Rubenfield M.J."/>
            <person name="Ruiz A."/>
            <person name="Russo S."/>
            <person name="Salzberg S.L."/>
            <person name="Sanchez-Gracia A."/>
            <person name="Saranga D.J."/>
            <person name="Sato H."/>
            <person name="Schaeffer S.W."/>
            <person name="Schatz M.C."/>
            <person name="Schlenke T."/>
            <person name="Schwartz R."/>
            <person name="Segarra C."/>
            <person name="Singh R.S."/>
            <person name="Sirot L."/>
            <person name="Sirota M."/>
            <person name="Sisneros N.B."/>
            <person name="Smith C.D."/>
            <person name="Smith T.F."/>
            <person name="Spieth J."/>
            <person name="Stage D.E."/>
            <person name="Stark A."/>
            <person name="Stephan W."/>
            <person name="Strausberg R.L."/>
            <person name="Strempel S."/>
            <person name="Sturgill D."/>
            <person name="Sutton G."/>
            <person name="Sutton G.G."/>
            <person name="Tao W."/>
            <person name="Teichmann S."/>
            <person name="Tobari Y.N."/>
            <person name="Tomimura Y."/>
            <person name="Tsolas J.M."/>
            <person name="Valente V.L."/>
            <person name="Venter E."/>
            <person name="Venter J.C."/>
            <person name="Vicario S."/>
            <person name="Vieira F.G."/>
            <person name="Vilella A.J."/>
            <person name="Villasante A."/>
            <person name="Walenz B."/>
            <person name="Wang J."/>
            <person name="Wasserman M."/>
            <person name="Watts T."/>
            <person name="Wilson D."/>
            <person name="Wilson R.K."/>
            <person name="Wing R.A."/>
            <person name="Wolfner M.F."/>
            <person name="Wong A."/>
            <person name="Wong G.K."/>
            <person name="Wu C.I."/>
            <person name="Wu G."/>
            <person name="Yamamoto D."/>
            <person name="Yang H.P."/>
            <person name="Yang S.P."/>
            <person name="Yorke J.A."/>
            <person name="Yoshida K."/>
            <person name="Zdobnov E."/>
            <person name="Zhang P."/>
            <person name="Zhang Y."/>
            <person name="Zimin A.V."/>
            <person name="Baldwin J."/>
            <person name="Abdouelleil A."/>
            <person name="Abdulkadir J."/>
            <person name="Abebe A."/>
            <person name="Abera B."/>
            <person name="Abreu J."/>
            <person name="Acer S.C."/>
            <person name="Aftuck L."/>
            <person name="Alexander A."/>
            <person name="An P."/>
            <person name="Anderson E."/>
            <person name="Anderson S."/>
            <person name="Arachi H."/>
            <person name="Azer M."/>
            <person name="Bachantsang P."/>
            <person name="Barry A."/>
            <person name="Bayul T."/>
            <person name="Berlin A."/>
            <person name="Bessette D."/>
            <person name="Bloom T."/>
            <person name="Blye J."/>
            <person name="Boguslavskiy L."/>
            <person name="Bonnet C."/>
            <person name="Boukhgalter B."/>
            <person name="Bourzgui I."/>
            <person name="Brown A."/>
            <person name="Cahill P."/>
            <person name="Channer S."/>
            <person name="Cheshatsang Y."/>
            <person name="Chuda L."/>
            <person name="Citroen M."/>
            <person name="Collymore A."/>
            <person name="Cooke P."/>
            <person name="Costello M."/>
            <person name="D'Aco K."/>
            <person name="Daza R."/>
            <person name="De Haan G."/>
            <person name="DeGray S."/>
            <person name="DeMaso C."/>
            <person name="Dhargay N."/>
            <person name="Dooley K."/>
            <person name="Dooley E."/>
            <person name="Doricent M."/>
            <person name="Dorje P."/>
            <person name="Dorjee K."/>
            <person name="Dupes A."/>
            <person name="Elong R."/>
            <person name="Falk J."/>
            <person name="Farina A."/>
            <person name="Faro S."/>
            <person name="Ferguson D."/>
            <person name="Fisher S."/>
            <person name="Foley C.D."/>
            <person name="Franke A."/>
            <person name="Friedrich D."/>
            <person name="Gadbois L."/>
            <person name="Gearin G."/>
            <person name="Gearin C.R."/>
            <person name="Giannoukos G."/>
            <person name="Goode T."/>
            <person name="Graham J."/>
            <person name="Grandbois E."/>
            <person name="Grewal S."/>
            <person name="Gyaltsen K."/>
            <person name="Hafez N."/>
            <person name="Hagos B."/>
            <person name="Hall J."/>
            <person name="Henson C."/>
            <person name="Hollinger A."/>
            <person name="Honan T."/>
            <person name="Huard M.D."/>
            <person name="Hughes L."/>
            <person name="Hurhula B."/>
            <person name="Husby M.E."/>
            <person name="Kamat A."/>
            <person name="Kanga B."/>
            <person name="Kashin S."/>
            <person name="Khazanovich D."/>
            <person name="Kisner P."/>
            <person name="Lance K."/>
            <person name="Lara M."/>
            <person name="Lee W."/>
            <person name="Lennon N."/>
            <person name="Letendre F."/>
            <person name="LeVine R."/>
            <person name="Lipovsky A."/>
            <person name="Liu X."/>
            <person name="Liu J."/>
            <person name="Liu S."/>
            <person name="Lokyitsang T."/>
            <person name="Lokyitsang Y."/>
            <person name="Lubonja R."/>
            <person name="Lui A."/>
            <person name="MacDonald P."/>
            <person name="Magnisalis V."/>
            <person name="Maru K."/>
            <person name="Matthews C."/>
            <person name="McCusker W."/>
            <person name="McDonough S."/>
            <person name="Mehta T."/>
            <person name="Meldrim J."/>
            <person name="Meneus L."/>
            <person name="Mihai O."/>
            <person name="Mihalev A."/>
            <person name="Mihova T."/>
            <person name="Mittelman R."/>
            <person name="Mlenga V."/>
            <person name="Montmayeur A."/>
            <person name="Mulrain L."/>
            <person name="Navidi A."/>
            <person name="Naylor J."/>
            <person name="Negash T."/>
            <person name="Nguyen T."/>
            <person name="Nguyen N."/>
            <person name="Nicol R."/>
            <person name="Norbu C."/>
            <person name="Norbu N."/>
            <person name="Novod N."/>
            <person name="O'Neill B."/>
            <person name="Osman S."/>
            <person name="Markiewicz E."/>
            <person name="Oyono O.L."/>
            <person name="Patti C."/>
            <person name="Phunkhang P."/>
            <person name="Pierre F."/>
            <person name="Priest M."/>
            <person name="Raghuraman S."/>
            <person name="Rege F."/>
            <person name="Reyes R."/>
            <person name="Rise C."/>
            <person name="Rogov P."/>
            <person name="Ross K."/>
            <person name="Ryan E."/>
            <person name="Settipalli S."/>
            <person name="Shea T."/>
            <person name="Sherpa N."/>
            <person name="Shi L."/>
            <person name="Shih D."/>
            <person name="Sparrow T."/>
            <person name="Spaulding J."/>
            <person name="Stalker J."/>
            <person name="Stange-Thomann N."/>
            <person name="Stavropoulos S."/>
            <person name="Stone C."/>
            <person name="Strader C."/>
            <person name="Tesfaye S."/>
            <person name="Thomson T."/>
            <person name="Thoulutsang Y."/>
            <person name="Thoulutsang D."/>
            <person name="Topham K."/>
            <person name="Topping I."/>
            <person name="Tsamla T."/>
            <person name="Vassiliev H."/>
            <person name="Vo A."/>
            <person name="Wangchuk T."/>
            <person name="Wangdi T."/>
            <person name="Weiand M."/>
            <person name="Wilkinson J."/>
            <person name="Wilson A."/>
            <person name="Yadav S."/>
            <person name="Young G."/>
            <person name="Yu Q."/>
            <person name="Zembek L."/>
            <person name="Zhong D."/>
            <person name="Zimmer A."/>
            <person name="Zwirko Z."/>
            <person name="Jaffe D.B."/>
            <person name="Alvarez P."/>
            <person name="Brockman W."/>
            <person name="Butler J."/>
            <person name="Chin C."/>
            <person name="Gnerre S."/>
            <person name="Grabherr M."/>
            <person name="Kleber M."/>
            <person name="Mauceli E."/>
            <person name="MacCallum I."/>
        </authorList>
    </citation>
    <scope>NUCLEOTIDE SEQUENCE [LARGE SCALE GENOMIC DNA]</scope>
    <source>
        <strain evidence="1">MV2-25</strain>
    </source>
</reference>
<sequence>MIRPKGFVNLGFSGRAPSRAPKVKGKADMSRDSASIRHCFLTFIIGSLEAPRLDMPATKRFIAAGMHTRFVDMWGVMVTEEQRLLDVRNSKIDK</sequence>